<dbReference type="AlphaFoldDB" id="A0A8T2RJ94"/>
<keyword evidence="4" id="KW-1185">Reference proteome</keyword>
<name>A0A8T2RJ94_CERRI</name>
<evidence type="ECO:0000259" key="2">
    <source>
        <dbReference type="Pfam" id="PF25598"/>
    </source>
</evidence>
<evidence type="ECO:0000313" key="3">
    <source>
        <dbReference type="EMBL" id="KAH7295645.1"/>
    </source>
</evidence>
<organism evidence="3 4">
    <name type="scientific">Ceratopteris richardii</name>
    <name type="common">Triangle waterfern</name>
    <dbReference type="NCBI Taxonomy" id="49495"/>
    <lineage>
        <taxon>Eukaryota</taxon>
        <taxon>Viridiplantae</taxon>
        <taxon>Streptophyta</taxon>
        <taxon>Embryophyta</taxon>
        <taxon>Tracheophyta</taxon>
        <taxon>Polypodiopsida</taxon>
        <taxon>Polypodiidae</taxon>
        <taxon>Polypodiales</taxon>
        <taxon>Pteridineae</taxon>
        <taxon>Pteridaceae</taxon>
        <taxon>Parkerioideae</taxon>
        <taxon>Ceratopteris</taxon>
    </lineage>
</organism>
<dbReference type="PANTHER" id="PTHR22849">
    <property type="entry name" value="WDSAM1 PROTEIN"/>
    <property type="match status" value="1"/>
</dbReference>
<dbReference type="InterPro" id="IPR045185">
    <property type="entry name" value="PUB22/23/24-like"/>
</dbReference>
<dbReference type="OrthoDB" id="1938762at2759"/>
<evidence type="ECO:0000256" key="1">
    <source>
        <dbReference type="ARBA" id="ARBA00022786"/>
    </source>
</evidence>
<dbReference type="GO" id="GO:0061630">
    <property type="term" value="F:ubiquitin protein ligase activity"/>
    <property type="evidence" value="ECO:0007669"/>
    <property type="project" value="InterPro"/>
</dbReference>
<keyword evidence="1" id="KW-0833">Ubl conjugation pathway</keyword>
<sequence>MSSTYNSLLPSDAIPPTSRCAQTAPITSCADVDIFNNFVDMDSPPSSSIAVKRRASPKRTYRKWKAVLAHFSPPRLALPPPTTLKPSISCLSRPSATSSPSSNSACPAVDDLPIDGDGQIVFPVYEARLSCDPDPAGGSDVQKLLRTLELAISHSHEQAQSGERTHLLRSLYSLCITSPVEADLCISEGGVETVLRVLNLCADFQSSASVDMTALMQESEKALLLLQLLTSSSADGCTTALNQSSLLISTLGKKLLRVSEACTHLVITILTMLCRHPSADALDFSQAVSETAIPSKLVVVLQVASRPSTKRKAGALLRLLGQQKKMLEERS</sequence>
<comment type="caution">
    <text evidence="3">The sequence shown here is derived from an EMBL/GenBank/DDBJ whole genome shotgun (WGS) entry which is preliminary data.</text>
</comment>
<accession>A0A8T2RJ94</accession>
<evidence type="ECO:0000313" key="4">
    <source>
        <dbReference type="Proteomes" id="UP000825935"/>
    </source>
</evidence>
<proteinExistence type="predicted"/>
<protein>
    <recommendedName>
        <fullName evidence="2">U-box domain-containing protein</fullName>
    </recommendedName>
</protein>
<dbReference type="InterPro" id="IPR058678">
    <property type="entry name" value="ARM_PUB"/>
</dbReference>
<reference evidence="3 4" key="1">
    <citation type="submission" date="2021-08" db="EMBL/GenBank/DDBJ databases">
        <title>WGS assembly of Ceratopteris richardii.</title>
        <authorList>
            <person name="Marchant D.B."/>
            <person name="Chen G."/>
            <person name="Jenkins J."/>
            <person name="Shu S."/>
            <person name="Leebens-Mack J."/>
            <person name="Grimwood J."/>
            <person name="Schmutz J."/>
            <person name="Soltis P."/>
            <person name="Soltis D."/>
            <person name="Chen Z.-H."/>
        </authorList>
    </citation>
    <scope>NUCLEOTIDE SEQUENCE [LARGE SCALE GENOMIC DNA]</scope>
    <source>
        <strain evidence="3">Whitten #5841</strain>
        <tissue evidence="3">Leaf</tissue>
    </source>
</reference>
<dbReference type="PANTHER" id="PTHR22849:SF163">
    <property type="entry name" value="U-BOX DOMAIN-CONTAINING PROTEIN"/>
    <property type="match status" value="1"/>
</dbReference>
<gene>
    <name evidence="3" type="ORF">KP509_27G058800</name>
</gene>
<dbReference type="Proteomes" id="UP000825935">
    <property type="component" value="Chromosome 27"/>
</dbReference>
<dbReference type="Pfam" id="PF25598">
    <property type="entry name" value="ARM_PUB"/>
    <property type="match status" value="1"/>
</dbReference>
<feature type="domain" description="U-box" evidence="2">
    <location>
        <begin position="167"/>
        <end position="325"/>
    </location>
</feature>
<dbReference type="EMBL" id="CM035432">
    <property type="protein sequence ID" value="KAH7295645.1"/>
    <property type="molecule type" value="Genomic_DNA"/>
</dbReference>